<sequence length="350" mass="38865">MIYRSQLWSSGEIVWKGVEHDHRQISRIAGICWNRMTSEEREPYVEKARLAKEEHQRKYPNYKFCPVAKGKTGKRRSKEDVKARVSRSKVIAELLLEGHAGKNLSELADKMDDYGTMPLPTSRSESKHPKGTSKKKRNSKKPRIVAKQEDREPSLAALPPSNPRVSSAPPSPPTRTSSPPPLVSSSVASSSPPSSPELRELLPVMEESATDRAAIVETDDLPLDDPEEDQVTHSFVAYVSLSLIRLQGADFPFEYGGFHGEEASSNYEPGDLKLDSLYPFLMPISVFNPFPSSGAAELDLSSKHELESFGPDVSLDDPYSYFDFGGYSHASSSTLPQEEDFNVFLDSKSS</sequence>
<gene>
    <name evidence="1" type="ORF">NM688_g2140</name>
</gene>
<dbReference type="EMBL" id="JANHOG010000259">
    <property type="protein sequence ID" value="KAJ3556235.1"/>
    <property type="molecule type" value="Genomic_DNA"/>
</dbReference>
<comment type="caution">
    <text evidence="1">The sequence shown here is derived from an EMBL/GenBank/DDBJ whole genome shotgun (WGS) entry which is preliminary data.</text>
</comment>
<reference evidence="1" key="1">
    <citation type="submission" date="2022-07" db="EMBL/GenBank/DDBJ databases">
        <title>Genome Sequence of Phlebia brevispora.</title>
        <authorList>
            <person name="Buettner E."/>
        </authorList>
    </citation>
    <scope>NUCLEOTIDE SEQUENCE</scope>
    <source>
        <strain evidence="1">MPL23</strain>
    </source>
</reference>
<keyword evidence="2" id="KW-1185">Reference proteome</keyword>
<protein>
    <submittedName>
        <fullName evidence="1">Uncharacterized protein</fullName>
    </submittedName>
</protein>
<evidence type="ECO:0000313" key="1">
    <source>
        <dbReference type="EMBL" id="KAJ3556235.1"/>
    </source>
</evidence>
<organism evidence="1 2">
    <name type="scientific">Phlebia brevispora</name>
    <dbReference type="NCBI Taxonomy" id="194682"/>
    <lineage>
        <taxon>Eukaryota</taxon>
        <taxon>Fungi</taxon>
        <taxon>Dikarya</taxon>
        <taxon>Basidiomycota</taxon>
        <taxon>Agaricomycotina</taxon>
        <taxon>Agaricomycetes</taxon>
        <taxon>Polyporales</taxon>
        <taxon>Meruliaceae</taxon>
        <taxon>Phlebia</taxon>
    </lineage>
</organism>
<evidence type="ECO:0000313" key="2">
    <source>
        <dbReference type="Proteomes" id="UP001148662"/>
    </source>
</evidence>
<proteinExistence type="predicted"/>
<accession>A0ACC1T9Q4</accession>
<name>A0ACC1T9Q4_9APHY</name>
<dbReference type="Proteomes" id="UP001148662">
    <property type="component" value="Unassembled WGS sequence"/>
</dbReference>